<name>A0A6M5YLJ3_9BACT</name>
<dbReference type="EMBL" id="CP053452">
    <property type="protein sequence ID" value="QJW94838.1"/>
    <property type="molecule type" value="Genomic_DNA"/>
</dbReference>
<keyword evidence="2" id="KW-1185">Reference proteome</keyword>
<evidence type="ECO:0000313" key="2">
    <source>
        <dbReference type="Proteomes" id="UP000503447"/>
    </source>
</evidence>
<gene>
    <name evidence="1" type="ORF">FTUN_2364</name>
</gene>
<dbReference type="KEGG" id="ftj:FTUN_2364"/>
<organism evidence="1 2">
    <name type="scientific">Frigoriglobus tundricola</name>
    <dbReference type="NCBI Taxonomy" id="2774151"/>
    <lineage>
        <taxon>Bacteria</taxon>
        <taxon>Pseudomonadati</taxon>
        <taxon>Planctomycetota</taxon>
        <taxon>Planctomycetia</taxon>
        <taxon>Gemmatales</taxon>
        <taxon>Gemmataceae</taxon>
        <taxon>Frigoriglobus</taxon>
    </lineage>
</organism>
<protein>
    <submittedName>
        <fullName evidence="1">Uncharacterized protein</fullName>
    </submittedName>
</protein>
<reference evidence="2" key="1">
    <citation type="submission" date="2020-05" db="EMBL/GenBank/DDBJ databases">
        <title>Frigoriglobus tundricola gen. nov., sp. nov., a psychrotolerant cellulolytic planctomycete of the family Gemmataceae with two divergent copies of 16S rRNA gene.</title>
        <authorList>
            <person name="Kulichevskaya I.S."/>
            <person name="Ivanova A.A."/>
            <person name="Naumoff D.G."/>
            <person name="Beletsky A.V."/>
            <person name="Rijpstra W.I.C."/>
            <person name="Sinninghe Damste J.S."/>
            <person name="Mardanov A.V."/>
            <person name="Ravin N.V."/>
            <person name="Dedysh S.N."/>
        </authorList>
    </citation>
    <scope>NUCLEOTIDE SEQUENCE [LARGE SCALE GENOMIC DNA]</scope>
    <source>
        <strain evidence="2">PL17</strain>
    </source>
</reference>
<proteinExistence type="predicted"/>
<dbReference type="AlphaFoldDB" id="A0A6M5YLJ3"/>
<dbReference type="Proteomes" id="UP000503447">
    <property type="component" value="Chromosome"/>
</dbReference>
<evidence type="ECO:0000313" key="1">
    <source>
        <dbReference type="EMBL" id="QJW94838.1"/>
    </source>
</evidence>
<sequence length="72" mass="7768">MGVDPLGGALGRDFHRAGRQLPQFSPDLIHDPIATVEFFVAQAFQSVLPGTRAGKPVPQTENTHRAVFQVAT</sequence>
<accession>A0A6M5YLJ3</accession>